<dbReference type="AlphaFoldDB" id="A0A941GIF4"/>
<proteinExistence type="predicted"/>
<dbReference type="SUPFAM" id="SSF50800">
    <property type="entry name" value="PK beta-barrel domain-like"/>
    <property type="match status" value="1"/>
</dbReference>
<accession>A0A941GIF4</accession>
<dbReference type="InterPro" id="IPR011037">
    <property type="entry name" value="Pyrv_Knase-like_insert_dom_sf"/>
</dbReference>
<dbReference type="EMBL" id="JAGTPX010000010">
    <property type="protein sequence ID" value="MBR8670190.1"/>
    <property type="molecule type" value="Genomic_DNA"/>
</dbReference>
<dbReference type="GO" id="GO:0030170">
    <property type="term" value="F:pyridoxal phosphate binding"/>
    <property type="evidence" value="ECO:0007669"/>
    <property type="project" value="InterPro"/>
</dbReference>
<dbReference type="Gene3D" id="2.40.33.20">
    <property type="entry name" value="PK beta-barrel domain-like"/>
    <property type="match status" value="1"/>
</dbReference>
<evidence type="ECO:0000313" key="2">
    <source>
        <dbReference type="EMBL" id="MBR8670190.1"/>
    </source>
</evidence>
<dbReference type="InterPro" id="IPR005302">
    <property type="entry name" value="MoCF_Sase_C"/>
</dbReference>
<dbReference type="GO" id="GO:0003824">
    <property type="term" value="F:catalytic activity"/>
    <property type="evidence" value="ECO:0007669"/>
    <property type="project" value="InterPro"/>
</dbReference>
<gene>
    <name evidence="2" type="ORF">KD144_11580</name>
</gene>
<organism evidence="2">
    <name type="scientific">Niallia circulans</name>
    <name type="common">Bacillus circulans</name>
    <dbReference type="NCBI Taxonomy" id="1397"/>
    <lineage>
        <taxon>Bacteria</taxon>
        <taxon>Bacillati</taxon>
        <taxon>Bacillota</taxon>
        <taxon>Bacilli</taxon>
        <taxon>Bacillales</taxon>
        <taxon>Bacillaceae</taxon>
        <taxon>Niallia</taxon>
    </lineage>
</organism>
<name>A0A941GIF4_NIACI</name>
<evidence type="ECO:0000259" key="1">
    <source>
        <dbReference type="PROSITE" id="PS51340"/>
    </source>
</evidence>
<comment type="caution">
    <text evidence="2">The sequence shown here is derived from an EMBL/GenBank/DDBJ whole genome shotgun (WGS) entry which is preliminary data.</text>
</comment>
<reference evidence="2" key="1">
    <citation type="submission" date="2021-04" db="EMBL/GenBank/DDBJ databases">
        <title>Genomic analysis of electroactive and textile dye degrading Bacillus circulans strain: DC10 isolated from constructed wetland-microbial fuel cells treating textile dye wastewaters.</title>
        <authorList>
            <person name="Patel D.U."/>
            <person name="Desai C.R."/>
        </authorList>
    </citation>
    <scope>NUCLEOTIDE SEQUENCE</scope>
    <source>
        <strain evidence="2">DC10</strain>
    </source>
</reference>
<dbReference type="Pfam" id="PF03476">
    <property type="entry name" value="MOSC_N"/>
    <property type="match status" value="1"/>
</dbReference>
<dbReference type="PROSITE" id="PS51340">
    <property type="entry name" value="MOSC"/>
    <property type="match status" value="1"/>
</dbReference>
<dbReference type="Pfam" id="PF03473">
    <property type="entry name" value="MOSC"/>
    <property type="match status" value="1"/>
</dbReference>
<dbReference type="InterPro" id="IPR005303">
    <property type="entry name" value="MOCOS_middle"/>
</dbReference>
<feature type="domain" description="MOSC" evidence="1">
    <location>
        <begin position="103"/>
        <end position="247"/>
    </location>
</feature>
<protein>
    <submittedName>
        <fullName evidence="2">MOSC domain-containing protein</fullName>
    </submittedName>
</protein>
<sequence length="247" mass="28258">MEERERWGRVMIIGKVHKMMRYPVKSFTGESISKARIMSYGIYGDRSHAFIDKSSKDKHLTITQYPKMVTYKAAFIGDDCLEAFPKMKISASDGSEYNWDDSALLERLEKEINRTLETITYSPNYVPFPAIEEDNILLISTQALSELSSSYGEVIDERRFRGNILYDLQNSMKEEDLIGKQIKIGTEVILEINKYCERCVIITVDPETGTRQPKLLKQLVKDQNNHFGLYASVIQTGTIYAGDVISI</sequence>
<dbReference type="GO" id="GO:0030151">
    <property type="term" value="F:molybdenum ion binding"/>
    <property type="evidence" value="ECO:0007669"/>
    <property type="project" value="InterPro"/>
</dbReference>